<comment type="caution">
    <text evidence="2">The sequence shown here is derived from an EMBL/GenBank/DDBJ whole genome shotgun (WGS) entry which is preliminary data.</text>
</comment>
<organism evidence="2">
    <name type="scientific">mine drainage metagenome</name>
    <dbReference type="NCBI Taxonomy" id="410659"/>
    <lineage>
        <taxon>unclassified sequences</taxon>
        <taxon>metagenomes</taxon>
        <taxon>ecological metagenomes</taxon>
    </lineage>
</organism>
<evidence type="ECO:0000313" key="2">
    <source>
        <dbReference type="EMBL" id="OIQ65570.1"/>
    </source>
</evidence>
<reference evidence="2" key="1">
    <citation type="submission" date="2016-10" db="EMBL/GenBank/DDBJ databases">
        <title>Sequence of Gallionella enrichment culture.</title>
        <authorList>
            <person name="Poehlein A."/>
            <person name="Muehling M."/>
            <person name="Daniel R."/>
        </authorList>
    </citation>
    <scope>NUCLEOTIDE SEQUENCE</scope>
</reference>
<gene>
    <name evidence="2" type="ORF">GALL_528690</name>
</gene>
<proteinExistence type="predicted"/>
<dbReference type="AlphaFoldDB" id="A0A1J5P3B1"/>
<evidence type="ECO:0000256" key="1">
    <source>
        <dbReference type="SAM" id="MobiDB-lite"/>
    </source>
</evidence>
<name>A0A1J5P3B1_9ZZZZ</name>
<dbReference type="EMBL" id="MLJW01007220">
    <property type="protein sequence ID" value="OIQ65570.1"/>
    <property type="molecule type" value="Genomic_DNA"/>
</dbReference>
<sequence>MIDQDGPRLHSRECTVGAQGYCAQVGVVAHAGEHEIGASRGLRGLARGGGGRAAVAAYPVVRLARCAVIDRDVVTGAGEVPGHRVAHHPQAEEGNGGGEVIGDGGSAHVWNQAEKTSIRAARSSPSPLPWAAAPRRAGRGDVPRHRRRYCAKWRCQQDLGRWQ</sequence>
<accession>A0A1J5P3B1</accession>
<protein>
    <submittedName>
        <fullName evidence="2">Uncharacterized protein</fullName>
    </submittedName>
</protein>
<feature type="region of interest" description="Disordered" evidence="1">
    <location>
        <begin position="118"/>
        <end position="142"/>
    </location>
</feature>
<feature type="compositionally biased region" description="Gly residues" evidence="1">
    <location>
        <begin position="94"/>
        <end position="105"/>
    </location>
</feature>
<feature type="compositionally biased region" description="Low complexity" evidence="1">
    <location>
        <begin position="118"/>
        <end position="135"/>
    </location>
</feature>
<feature type="region of interest" description="Disordered" evidence="1">
    <location>
        <begin position="80"/>
        <end position="106"/>
    </location>
</feature>